<proteinExistence type="predicted"/>
<protein>
    <submittedName>
        <fullName evidence="1">Uncharacterized protein</fullName>
    </submittedName>
</protein>
<evidence type="ECO:0000313" key="1">
    <source>
        <dbReference type="EMBL" id="KAF9646250.1"/>
    </source>
</evidence>
<dbReference type="EMBL" id="MU118063">
    <property type="protein sequence ID" value="KAF9646250.1"/>
    <property type="molecule type" value="Genomic_DNA"/>
</dbReference>
<gene>
    <name evidence="1" type="ORF">BDM02DRAFT_261728</name>
</gene>
<evidence type="ECO:0000313" key="2">
    <source>
        <dbReference type="Proteomes" id="UP000886501"/>
    </source>
</evidence>
<name>A0ACB6Z959_THEGA</name>
<accession>A0ACB6Z959</accession>
<dbReference type="Proteomes" id="UP000886501">
    <property type="component" value="Unassembled WGS sequence"/>
</dbReference>
<reference evidence="1" key="1">
    <citation type="submission" date="2019-10" db="EMBL/GenBank/DDBJ databases">
        <authorList>
            <consortium name="DOE Joint Genome Institute"/>
            <person name="Kuo A."/>
            <person name="Miyauchi S."/>
            <person name="Kiss E."/>
            <person name="Drula E."/>
            <person name="Kohler A."/>
            <person name="Sanchez-Garcia M."/>
            <person name="Andreopoulos B."/>
            <person name="Barry K.W."/>
            <person name="Bonito G."/>
            <person name="Buee M."/>
            <person name="Carver A."/>
            <person name="Chen C."/>
            <person name="Cichocki N."/>
            <person name="Clum A."/>
            <person name="Culley D."/>
            <person name="Crous P.W."/>
            <person name="Fauchery L."/>
            <person name="Girlanda M."/>
            <person name="Hayes R."/>
            <person name="Keri Z."/>
            <person name="Labutti K."/>
            <person name="Lipzen A."/>
            <person name="Lombard V."/>
            <person name="Magnuson J."/>
            <person name="Maillard F."/>
            <person name="Morin E."/>
            <person name="Murat C."/>
            <person name="Nolan M."/>
            <person name="Ohm R."/>
            <person name="Pangilinan J."/>
            <person name="Pereira M."/>
            <person name="Perotto S."/>
            <person name="Peter M."/>
            <person name="Riley R."/>
            <person name="Sitrit Y."/>
            <person name="Stielow B."/>
            <person name="Szollosi G."/>
            <person name="Zifcakova L."/>
            <person name="Stursova M."/>
            <person name="Spatafora J.W."/>
            <person name="Tedersoo L."/>
            <person name="Vaario L.-M."/>
            <person name="Yamada A."/>
            <person name="Yan M."/>
            <person name="Wang P."/>
            <person name="Xu J."/>
            <person name="Bruns T."/>
            <person name="Baldrian P."/>
            <person name="Vilgalys R."/>
            <person name="Henrissat B."/>
            <person name="Grigoriev I.V."/>
            <person name="Hibbett D."/>
            <person name="Nagy L.G."/>
            <person name="Martin F.M."/>
        </authorList>
    </citation>
    <scope>NUCLEOTIDE SEQUENCE</scope>
    <source>
        <strain evidence="1">P2</strain>
    </source>
</reference>
<keyword evidence="2" id="KW-1185">Reference proteome</keyword>
<organism evidence="1 2">
    <name type="scientific">Thelephora ganbajun</name>
    <name type="common">Ganba fungus</name>
    <dbReference type="NCBI Taxonomy" id="370292"/>
    <lineage>
        <taxon>Eukaryota</taxon>
        <taxon>Fungi</taxon>
        <taxon>Dikarya</taxon>
        <taxon>Basidiomycota</taxon>
        <taxon>Agaricomycotina</taxon>
        <taxon>Agaricomycetes</taxon>
        <taxon>Thelephorales</taxon>
        <taxon>Thelephoraceae</taxon>
        <taxon>Thelephora</taxon>
    </lineage>
</organism>
<sequence length="697" mass="78586">MSRHSTCLPCRTRKVKCDGSLPHCDRCVRTNRSASCAYGLSLHPKRKALALQKGEACIPCRNKKKRCDATRPICQRCTVARYQDECVYDAAPPDPSVELSRPQARRVMARRTSLSGGNLRPRPALSDSSQSPPHFVLQSSHTLTTPPQPGYPVNKGKHESLVQPSQNVPSTASTSFAHVQPLQKRFDRFQHHTTRSHHQSHLMRHGQNHPSDSSSDDNEVEHTAQTSVVIRTTTLVPSSPLLKSTVSNSRASEAVPLRYPHDEYPIQADPKSPYYTFQDTHLIPNPIVRVYMANNTNPKMFSLQTISPDTLSLLFRFEFISHLIQFAIFLPVAKLQAIILGDTSGTFVHPCFIHLAHLIGCHHYQDNRLDYSLNHLELLHLNMVCHTLEAMDRPPQQQPQPRFHTLGQTHRPREEPDPRTQGESEDPFTYAQIRFLLVLFSLLWRNTNVASRLFKSVFSIVERNDIRFVPEHRLLQVQHEREGHAGYAGSLDKDGLPIPEFSESDYERVAFLATLIGADAGLQVFGLAREGEVSWLDLERQFFDELPVAYPTLAQMPLMWRNRGLLLMNHAISLQKLHKGGRDIIQSCKDLIGSHFFAIEGLPTIIALHEGDHEGHLILRCAAIIIHTAMAVLLRTLSQALTAGQGYSTVPVEDQALPVVYRRRCRKSLKDAIKITRGLADPDFPFIDVVMHVGSRS</sequence>
<comment type="caution">
    <text evidence="1">The sequence shown here is derived from an EMBL/GenBank/DDBJ whole genome shotgun (WGS) entry which is preliminary data.</text>
</comment>
<reference evidence="1" key="2">
    <citation type="journal article" date="2020" name="Nat. Commun.">
        <title>Large-scale genome sequencing of mycorrhizal fungi provides insights into the early evolution of symbiotic traits.</title>
        <authorList>
            <person name="Miyauchi S."/>
            <person name="Kiss E."/>
            <person name="Kuo A."/>
            <person name="Drula E."/>
            <person name="Kohler A."/>
            <person name="Sanchez-Garcia M."/>
            <person name="Morin E."/>
            <person name="Andreopoulos B."/>
            <person name="Barry K.W."/>
            <person name="Bonito G."/>
            <person name="Buee M."/>
            <person name="Carver A."/>
            <person name="Chen C."/>
            <person name="Cichocki N."/>
            <person name="Clum A."/>
            <person name="Culley D."/>
            <person name="Crous P.W."/>
            <person name="Fauchery L."/>
            <person name="Girlanda M."/>
            <person name="Hayes R.D."/>
            <person name="Keri Z."/>
            <person name="LaButti K."/>
            <person name="Lipzen A."/>
            <person name="Lombard V."/>
            <person name="Magnuson J."/>
            <person name="Maillard F."/>
            <person name="Murat C."/>
            <person name="Nolan M."/>
            <person name="Ohm R.A."/>
            <person name="Pangilinan J."/>
            <person name="Pereira M.F."/>
            <person name="Perotto S."/>
            <person name="Peter M."/>
            <person name="Pfister S."/>
            <person name="Riley R."/>
            <person name="Sitrit Y."/>
            <person name="Stielow J.B."/>
            <person name="Szollosi G."/>
            <person name="Zifcakova L."/>
            <person name="Stursova M."/>
            <person name="Spatafora J.W."/>
            <person name="Tedersoo L."/>
            <person name="Vaario L.M."/>
            <person name="Yamada A."/>
            <person name="Yan M."/>
            <person name="Wang P."/>
            <person name="Xu J."/>
            <person name="Bruns T."/>
            <person name="Baldrian P."/>
            <person name="Vilgalys R."/>
            <person name="Dunand C."/>
            <person name="Henrissat B."/>
            <person name="Grigoriev I.V."/>
            <person name="Hibbett D."/>
            <person name="Nagy L.G."/>
            <person name="Martin F.M."/>
        </authorList>
    </citation>
    <scope>NUCLEOTIDE SEQUENCE</scope>
    <source>
        <strain evidence="1">P2</strain>
    </source>
</reference>